<dbReference type="AlphaFoldDB" id="A0AAD4R2I4"/>
<protein>
    <submittedName>
        <fullName evidence="2">Uncharacterized protein</fullName>
    </submittedName>
</protein>
<dbReference type="EMBL" id="JAKKPZ010000021">
    <property type="protein sequence ID" value="KAI1711566.1"/>
    <property type="molecule type" value="Genomic_DNA"/>
</dbReference>
<feature type="compositionally biased region" description="Polar residues" evidence="1">
    <location>
        <begin position="55"/>
        <end position="66"/>
    </location>
</feature>
<evidence type="ECO:0000313" key="3">
    <source>
        <dbReference type="Proteomes" id="UP001201812"/>
    </source>
</evidence>
<evidence type="ECO:0000313" key="2">
    <source>
        <dbReference type="EMBL" id="KAI1711566.1"/>
    </source>
</evidence>
<keyword evidence="3" id="KW-1185">Reference proteome</keyword>
<accession>A0AAD4R2I4</accession>
<gene>
    <name evidence="2" type="ORF">DdX_10028</name>
</gene>
<comment type="caution">
    <text evidence="2">The sequence shown here is derived from an EMBL/GenBank/DDBJ whole genome shotgun (WGS) entry which is preliminary data.</text>
</comment>
<feature type="region of interest" description="Disordered" evidence="1">
    <location>
        <begin position="1"/>
        <end position="81"/>
    </location>
</feature>
<proteinExistence type="predicted"/>
<dbReference type="Proteomes" id="UP001201812">
    <property type="component" value="Unassembled WGS sequence"/>
</dbReference>
<reference evidence="2" key="1">
    <citation type="submission" date="2022-01" db="EMBL/GenBank/DDBJ databases">
        <title>Genome Sequence Resource for Two Populations of Ditylenchus destructor, the Migratory Endoparasitic Phytonematode.</title>
        <authorList>
            <person name="Zhang H."/>
            <person name="Lin R."/>
            <person name="Xie B."/>
        </authorList>
    </citation>
    <scope>NUCLEOTIDE SEQUENCE</scope>
    <source>
        <strain evidence="2">BazhouSP</strain>
    </source>
</reference>
<feature type="region of interest" description="Disordered" evidence="1">
    <location>
        <begin position="120"/>
        <end position="141"/>
    </location>
</feature>
<organism evidence="2 3">
    <name type="scientific">Ditylenchus destructor</name>
    <dbReference type="NCBI Taxonomy" id="166010"/>
    <lineage>
        <taxon>Eukaryota</taxon>
        <taxon>Metazoa</taxon>
        <taxon>Ecdysozoa</taxon>
        <taxon>Nematoda</taxon>
        <taxon>Chromadorea</taxon>
        <taxon>Rhabditida</taxon>
        <taxon>Tylenchina</taxon>
        <taxon>Tylenchomorpha</taxon>
        <taxon>Sphaerularioidea</taxon>
        <taxon>Anguinidae</taxon>
        <taxon>Anguininae</taxon>
        <taxon>Ditylenchus</taxon>
    </lineage>
</organism>
<sequence>MSSSAKRVQKLRQAQSKDEKKAQREKNAQRMRERRAAQKKTKLEDLKHLDPLPLSQVSSMDESSPLSADDSGFDKNFREKNEQGSIEKISWVETRHADANSCPEKSYWMDSVEQYRRLSPTKQTLPLRTSSPGDDSQCGDDSSLQHNVGLLHSMNRFLFSCSVMQLRHAILLIALISPENTKKKLFLCALQVPAMTRNVGMIRHFNTTWDFYTQRISLLNSDSTMYMRKAFLPAVSILSTETIMDFSSCDVDLMVLQHSDGLAL</sequence>
<evidence type="ECO:0000256" key="1">
    <source>
        <dbReference type="SAM" id="MobiDB-lite"/>
    </source>
</evidence>
<feature type="compositionally biased region" description="Basic and acidic residues" evidence="1">
    <location>
        <begin position="15"/>
        <end position="50"/>
    </location>
</feature>
<feature type="compositionally biased region" description="Basic and acidic residues" evidence="1">
    <location>
        <begin position="72"/>
        <end position="81"/>
    </location>
</feature>
<name>A0AAD4R2I4_9BILA</name>